<feature type="compositionally biased region" description="Basic and acidic residues" evidence="1">
    <location>
        <begin position="79"/>
        <end position="95"/>
    </location>
</feature>
<keyword evidence="3" id="KW-1185">Reference proteome</keyword>
<comment type="caution">
    <text evidence="2">The sequence shown here is derived from an EMBL/GenBank/DDBJ whole genome shotgun (WGS) entry which is preliminary data.</text>
</comment>
<protein>
    <submittedName>
        <fullName evidence="2">Uncharacterized protein</fullName>
    </submittedName>
</protein>
<feature type="region of interest" description="Disordered" evidence="1">
    <location>
        <begin position="79"/>
        <end position="113"/>
    </location>
</feature>
<organism evidence="2 3">
    <name type="scientific">Marasmius crinis-equi</name>
    <dbReference type="NCBI Taxonomy" id="585013"/>
    <lineage>
        <taxon>Eukaryota</taxon>
        <taxon>Fungi</taxon>
        <taxon>Dikarya</taxon>
        <taxon>Basidiomycota</taxon>
        <taxon>Agaricomycotina</taxon>
        <taxon>Agaricomycetes</taxon>
        <taxon>Agaricomycetidae</taxon>
        <taxon>Agaricales</taxon>
        <taxon>Marasmiineae</taxon>
        <taxon>Marasmiaceae</taxon>
        <taxon>Marasmius</taxon>
    </lineage>
</organism>
<dbReference type="EMBL" id="JBAHYK010003280">
    <property type="protein sequence ID" value="KAL0563692.1"/>
    <property type="molecule type" value="Genomic_DNA"/>
</dbReference>
<evidence type="ECO:0000313" key="3">
    <source>
        <dbReference type="Proteomes" id="UP001465976"/>
    </source>
</evidence>
<proteinExistence type="predicted"/>
<reference evidence="2 3" key="1">
    <citation type="submission" date="2024-02" db="EMBL/GenBank/DDBJ databases">
        <title>A draft genome for the cacao thread blight pathogen Marasmius crinis-equi.</title>
        <authorList>
            <person name="Cohen S.P."/>
            <person name="Baruah I.K."/>
            <person name="Amoako-Attah I."/>
            <person name="Bukari Y."/>
            <person name="Meinhardt L.W."/>
            <person name="Bailey B.A."/>
        </authorList>
    </citation>
    <scope>NUCLEOTIDE SEQUENCE [LARGE SCALE GENOMIC DNA]</scope>
    <source>
        <strain evidence="2 3">GH-76</strain>
    </source>
</reference>
<dbReference type="Proteomes" id="UP001465976">
    <property type="component" value="Unassembled WGS sequence"/>
</dbReference>
<sequence>MPAVATSEREATETESIGPPVAVFHFKYRPLAILQAQEIAPRPSQSLSASDEEPIANSDDRDARIEYLQAKCADMQRELEALQKKRPRKNGEGPRKKVRREPIVGVTIDLTED</sequence>
<evidence type="ECO:0000313" key="2">
    <source>
        <dbReference type="EMBL" id="KAL0563692.1"/>
    </source>
</evidence>
<accession>A0ABR3ELD6</accession>
<feature type="region of interest" description="Disordered" evidence="1">
    <location>
        <begin position="40"/>
        <end position="63"/>
    </location>
</feature>
<name>A0ABR3ELD6_9AGAR</name>
<gene>
    <name evidence="2" type="ORF">V5O48_018372</name>
</gene>
<evidence type="ECO:0000256" key="1">
    <source>
        <dbReference type="SAM" id="MobiDB-lite"/>
    </source>
</evidence>